<name>A0AC34F9I8_9BILA</name>
<proteinExistence type="predicted"/>
<organism evidence="1 2">
    <name type="scientific">Panagrolaimus sp. ES5</name>
    <dbReference type="NCBI Taxonomy" id="591445"/>
    <lineage>
        <taxon>Eukaryota</taxon>
        <taxon>Metazoa</taxon>
        <taxon>Ecdysozoa</taxon>
        <taxon>Nematoda</taxon>
        <taxon>Chromadorea</taxon>
        <taxon>Rhabditida</taxon>
        <taxon>Tylenchina</taxon>
        <taxon>Panagrolaimomorpha</taxon>
        <taxon>Panagrolaimoidea</taxon>
        <taxon>Panagrolaimidae</taxon>
        <taxon>Panagrolaimus</taxon>
    </lineage>
</organism>
<sequence>MRRIAGTQTRTQREQQRKYMEKLTQGRSKTVEFNEKSSLKLKKASRPTKLQLKSENTMFNKEHIKPPAIRRMGSSPRTGLMPADTYSPRRPSVDSESGSEAVSSSTPTTPRSPSQLKIPSVSFNDSKFQKHAYAFSTPVKKSFSLIGDDVFDENSIEISDKPN</sequence>
<reference evidence="2" key="1">
    <citation type="submission" date="2022-11" db="UniProtKB">
        <authorList>
            <consortium name="WormBaseParasite"/>
        </authorList>
    </citation>
    <scope>IDENTIFICATION</scope>
</reference>
<protein>
    <submittedName>
        <fullName evidence="2">Uncharacterized protein</fullName>
    </submittedName>
</protein>
<dbReference type="Proteomes" id="UP000887579">
    <property type="component" value="Unplaced"/>
</dbReference>
<accession>A0AC34F9I8</accession>
<dbReference type="WBParaSite" id="ES5_v2.g13778.t1">
    <property type="protein sequence ID" value="ES5_v2.g13778.t1"/>
    <property type="gene ID" value="ES5_v2.g13778"/>
</dbReference>
<evidence type="ECO:0000313" key="2">
    <source>
        <dbReference type="WBParaSite" id="ES5_v2.g13778.t1"/>
    </source>
</evidence>
<evidence type="ECO:0000313" key="1">
    <source>
        <dbReference type="Proteomes" id="UP000887579"/>
    </source>
</evidence>